<keyword evidence="5" id="KW-0539">Nucleus</keyword>
<dbReference type="EMBL" id="HBHK01007924">
    <property type="protein sequence ID" value="CAD9674962.1"/>
    <property type="molecule type" value="Transcribed_RNA"/>
</dbReference>
<evidence type="ECO:0000256" key="3">
    <source>
        <dbReference type="ARBA" id="ARBA00022478"/>
    </source>
</evidence>
<reference evidence="6" key="1">
    <citation type="submission" date="2021-01" db="EMBL/GenBank/DDBJ databases">
        <authorList>
            <person name="Corre E."/>
            <person name="Pelletier E."/>
            <person name="Niang G."/>
            <person name="Scheremetjew M."/>
            <person name="Finn R."/>
            <person name="Kale V."/>
            <person name="Holt S."/>
            <person name="Cochrane G."/>
            <person name="Meng A."/>
            <person name="Brown T."/>
            <person name="Cohen L."/>
        </authorList>
    </citation>
    <scope>NUCLEOTIDE SEQUENCE</scope>
    <source>
        <strain evidence="6">NY070348D</strain>
    </source>
</reference>
<sequence>MSNAVADLYAFMDGKSKFTQVDLFEAFGKRAETEIMGALNVLVKDRRIKLLQTESGEVEFEIVAEDKARAFKGLGQDHMLVLQEVGKVERKGIYKKQLKRVTGLPQAQLTRILKTLESRKLVKPVKTIASKTMNLYVLYDVAPAREHTGGPWYTDQEFDLELVSMVSQWMLMQIAKGTRGTDDLQSMTTVLQNTKIVNVELGTDDLKQILDKLIFEGKIEKRSDNDGDLEDIHVRWKLAPPVRSHNYLDQTPCGVCPVRQDCHPGGVISPTTCKYMDEWLGSEGLLF</sequence>
<organism evidence="6">
    <name type="scientific">Mucochytrium quahogii</name>
    <dbReference type="NCBI Taxonomy" id="96639"/>
    <lineage>
        <taxon>Eukaryota</taxon>
        <taxon>Sar</taxon>
        <taxon>Stramenopiles</taxon>
        <taxon>Bigyra</taxon>
        <taxon>Labyrinthulomycetes</taxon>
        <taxon>Thraustochytrida</taxon>
        <taxon>Thraustochytriidae</taxon>
        <taxon>Mucochytrium</taxon>
    </lineage>
</organism>
<dbReference type="SUPFAM" id="SSF46785">
    <property type="entry name" value="Winged helix' DNA-binding domain"/>
    <property type="match status" value="1"/>
</dbReference>
<evidence type="ECO:0000256" key="4">
    <source>
        <dbReference type="ARBA" id="ARBA00023163"/>
    </source>
</evidence>
<evidence type="ECO:0000256" key="2">
    <source>
        <dbReference type="ARBA" id="ARBA00011038"/>
    </source>
</evidence>
<dbReference type="InterPro" id="IPR036388">
    <property type="entry name" value="WH-like_DNA-bd_sf"/>
</dbReference>
<keyword evidence="3" id="KW-0240">DNA-directed RNA polymerase</keyword>
<accession>A0A7S2RM07</accession>
<protein>
    <recommendedName>
        <fullName evidence="7">DNA-directed RNA polymerase III subunit RPC6</fullName>
    </recommendedName>
</protein>
<comment type="similarity">
    <text evidence="2">Belongs to the eukaryotic RPC34/RPC39 RNA polymerase subunit family.</text>
</comment>
<keyword evidence="4" id="KW-0804">Transcription</keyword>
<dbReference type="Pfam" id="PF05158">
    <property type="entry name" value="RNA_pol_Rpc34"/>
    <property type="match status" value="2"/>
</dbReference>
<proteinExistence type="inferred from homology"/>
<gene>
    <name evidence="6" type="ORF">QSP1433_LOCUS4887</name>
</gene>
<dbReference type="GO" id="GO:0006383">
    <property type="term" value="P:transcription by RNA polymerase III"/>
    <property type="evidence" value="ECO:0007669"/>
    <property type="project" value="InterPro"/>
</dbReference>
<dbReference type="Gene3D" id="1.10.10.10">
    <property type="entry name" value="Winged helix-like DNA-binding domain superfamily/Winged helix DNA-binding domain"/>
    <property type="match status" value="1"/>
</dbReference>
<dbReference type="InterPro" id="IPR036390">
    <property type="entry name" value="WH_DNA-bd_sf"/>
</dbReference>
<evidence type="ECO:0000256" key="5">
    <source>
        <dbReference type="ARBA" id="ARBA00023242"/>
    </source>
</evidence>
<dbReference type="InterPro" id="IPR007832">
    <property type="entry name" value="RNA_pol_Rpc34"/>
</dbReference>
<name>A0A7S2RM07_9STRA</name>
<dbReference type="GO" id="GO:0005666">
    <property type="term" value="C:RNA polymerase III complex"/>
    <property type="evidence" value="ECO:0007669"/>
    <property type="project" value="InterPro"/>
</dbReference>
<dbReference type="InterPro" id="IPR016049">
    <property type="entry name" value="RNA_pol_Rpc34-like"/>
</dbReference>
<dbReference type="AlphaFoldDB" id="A0A7S2RM07"/>
<evidence type="ECO:0000313" key="6">
    <source>
        <dbReference type="EMBL" id="CAD9674962.1"/>
    </source>
</evidence>
<comment type="subcellular location">
    <subcellularLocation>
        <location evidence="1">Nucleus</location>
    </subcellularLocation>
</comment>
<evidence type="ECO:0008006" key="7">
    <source>
        <dbReference type="Google" id="ProtNLM"/>
    </source>
</evidence>
<dbReference type="PANTHER" id="PTHR12780">
    <property type="entry name" value="RNA POLYMERASE III DNA DIRECTED , 39KD SUBUNIT-RELATED"/>
    <property type="match status" value="1"/>
</dbReference>
<evidence type="ECO:0000256" key="1">
    <source>
        <dbReference type="ARBA" id="ARBA00004123"/>
    </source>
</evidence>